<name>A0A7W4JTV7_9PROT</name>
<comment type="similarity">
    <text evidence="1">Belongs to the GcvT family.</text>
</comment>
<dbReference type="Gene3D" id="3.50.50.60">
    <property type="entry name" value="FAD/NAD(P)-binding domain"/>
    <property type="match status" value="2"/>
</dbReference>
<gene>
    <name evidence="9" type="ORF">HLH34_12745</name>
</gene>
<dbReference type="GO" id="GO:0046653">
    <property type="term" value="P:tetrahydrofolate metabolic process"/>
    <property type="evidence" value="ECO:0007669"/>
    <property type="project" value="InterPro"/>
</dbReference>
<dbReference type="PANTHER" id="PTHR43757:SF2">
    <property type="entry name" value="AMINOMETHYLTRANSFERASE, MITOCHONDRIAL"/>
    <property type="match status" value="1"/>
</dbReference>
<dbReference type="InterPro" id="IPR028896">
    <property type="entry name" value="GcvT/YgfZ/DmdA"/>
</dbReference>
<proteinExistence type="inferred from homology"/>
<dbReference type="InterPro" id="IPR041117">
    <property type="entry name" value="SoxA_A3"/>
</dbReference>
<evidence type="ECO:0000313" key="10">
    <source>
        <dbReference type="Proteomes" id="UP000555756"/>
    </source>
</evidence>
<dbReference type="InterPro" id="IPR041854">
    <property type="entry name" value="BFD-like_2Fe2S-bd_dom_sf"/>
</dbReference>
<evidence type="ECO:0000259" key="7">
    <source>
        <dbReference type="Pfam" id="PF08669"/>
    </source>
</evidence>
<dbReference type="PANTHER" id="PTHR43757">
    <property type="entry name" value="AMINOMETHYLTRANSFERASE"/>
    <property type="match status" value="1"/>
</dbReference>
<dbReference type="Proteomes" id="UP000555756">
    <property type="component" value="Unassembled WGS sequence"/>
</dbReference>
<organism evidence="9 10">
    <name type="scientific">Gluconacetobacter azotocaptans</name>
    <dbReference type="NCBI Taxonomy" id="142834"/>
    <lineage>
        <taxon>Bacteria</taxon>
        <taxon>Pseudomonadati</taxon>
        <taxon>Pseudomonadota</taxon>
        <taxon>Alphaproteobacteria</taxon>
        <taxon>Acetobacterales</taxon>
        <taxon>Acetobacteraceae</taxon>
        <taxon>Gluconacetobacter</taxon>
    </lineage>
</organism>
<dbReference type="RefSeq" id="WP_183119961.1">
    <property type="nucleotide sequence ID" value="NZ_JABEQF010000009.1"/>
</dbReference>
<evidence type="ECO:0000256" key="3">
    <source>
        <dbReference type="SAM" id="MobiDB-lite"/>
    </source>
</evidence>
<comment type="caution">
    <text evidence="9">The sequence shown here is derived from an EMBL/GenBank/DDBJ whole genome shotgun (WGS) entry which is preliminary data.</text>
</comment>
<accession>A0A7W4JTV7</accession>
<dbReference type="PIRSF" id="PIRSF037980">
    <property type="entry name" value="SoxA"/>
    <property type="match status" value="1"/>
</dbReference>
<evidence type="ECO:0000256" key="1">
    <source>
        <dbReference type="ARBA" id="ARBA00008609"/>
    </source>
</evidence>
<dbReference type="InterPro" id="IPR013977">
    <property type="entry name" value="GcvT_C"/>
</dbReference>
<feature type="region of interest" description="Disordered" evidence="3">
    <location>
        <begin position="1"/>
        <end position="27"/>
    </location>
</feature>
<reference evidence="9 10" key="1">
    <citation type="submission" date="2020-04" db="EMBL/GenBank/DDBJ databases">
        <title>Description of novel Gluconacetobacter.</title>
        <authorList>
            <person name="Sombolestani A."/>
        </authorList>
    </citation>
    <scope>NUCLEOTIDE SEQUENCE [LARGE SCALE GENOMIC DNA]</scope>
    <source>
        <strain evidence="9 10">LMG 21311</strain>
    </source>
</reference>
<dbReference type="PRINTS" id="PR00368">
    <property type="entry name" value="FADPNR"/>
</dbReference>
<dbReference type="GO" id="GO:0008115">
    <property type="term" value="F:sarcosine oxidase activity"/>
    <property type="evidence" value="ECO:0007669"/>
    <property type="project" value="InterPro"/>
</dbReference>
<evidence type="ECO:0000259" key="6">
    <source>
        <dbReference type="Pfam" id="PF07992"/>
    </source>
</evidence>
<keyword evidence="10" id="KW-1185">Reference proteome</keyword>
<dbReference type="Pfam" id="PF07992">
    <property type="entry name" value="Pyr_redox_2"/>
    <property type="match status" value="1"/>
</dbReference>
<dbReference type="InterPro" id="IPR042204">
    <property type="entry name" value="2Fe-2S-bd_N"/>
</dbReference>
<dbReference type="NCBIfam" id="TIGR01372">
    <property type="entry name" value="soxA"/>
    <property type="match status" value="1"/>
</dbReference>
<keyword evidence="4" id="KW-0472">Membrane</keyword>
<feature type="domain" description="Aminomethyltransferase C-terminal" evidence="7">
    <location>
        <begin position="918"/>
        <end position="1004"/>
    </location>
</feature>
<sequence>MNRHSASDRSPRAASGRKLSGRLPSGGLIDRGRPLQFRFDGQVGTAFPGDTLASALLANGIRLVGRSFKYHRPRGILTAGSEEPNALVELREGARREPNTRATIVEMFDGLVARSQNRFPSLAFDLMAASALAAPLLSAGFYYKTFMFPVAFWEKLYEPLIRRAAGLGRAAADADPDRYDKVSLFCDILVVGAGPAGLAAALTAARSGARVILCDEDFRPGGRLLSDRVELDDHPAMTWVDQALREFESCDKATLLLRTCVNSAYDGGVYAALQRVADHLPVPGTNQPRQRLVRITATCCVLASGAVERPVILEGNDRPGVMLAGAVRSYLNRFAVAPGREAVVFGNTDSALATADDLARAGIRVHAIIDSRHEESLQIRALGERLGIPYSAGARVTRTHGTTSLTGVTIADRAGETRRIRCDLLALSGGWSPALGLATHQNGRPVWDETLCAFIPGDLPPGMFVAGSVTGLSGTGAALASGHAVGAAAVATCGLTPATLDMPVTQDLPDRPGALWHTLEDLEAPSGAAFVDFQNDVMAKDIRGATREGYVSVEHLKRYTTLGMATDQGKTSNVNGLALLAAMTGRSIAETGTTTTRPPVQPIAIGALAGPHRGRHFRPERLTPTHDWARAHGAHFTTAGLWMRAQWFARPSDPTWQETVNREVMTVRRAVGFCDVTTLGKIDIQGPDATRFLERIYCNNFARLAVGRVRYGLMLREDGFAFDDGTTARLGETHYLMTTTTANAAKIMEHLEYCRQWLFPEDDVQMISVTDEWAQIALAGPKSREVLAAIVDPGFDVGNAALPFMATVETTVCGSIPARLFRISFSGELAYEIAVPARHGAVLADALMRAGAPFSIAPYGTEALGVLRIEKGHPAGSELNGQTTAHDLGFGKLLSRKKDYIGARMAQRPALTDPGRQTLVGLMPLAPDAVLGAGAHLLPDHAAATAANDQGWVSSSAWSPTCGSWIGLGFLADGAHRHREIVAVHDPVRGNIVRARVCPPVFVDPDGGRLHA</sequence>
<evidence type="ECO:0000259" key="5">
    <source>
        <dbReference type="Pfam" id="PF01571"/>
    </source>
</evidence>
<dbReference type="PRINTS" id="PR00469">
    <property type="entry name" value="PNDRDTASEII"/>
</dbReference>
<evidence type="ECO:0000313" key="9">
    <source>
        <dbReference type="EMBL" id="MBB2190818.1"/>
    </source>
</evidence>
<dbReference type="InterPro" id="IPR023753">
    <property type="entry name" value="FAD/NAD-binding_dom"/>
</dbReference>
<dbReference type="Pfam" id="PF13510">
    <property type="entry name" value="Fer2_4"/>
    <property type="match status" value="1"/>
</dbReference>
<dbReference type="Gene3D" id="3.30.1360.120">
    <property type="entry name" value="Probable tRNA modification gtpase trme, domain 1"/>
    <property type="match status" value="1"/>
</dbReference>
<feature type="compositionally biased region" description="Basic and acidic residues" evidence="3">
    <location>
        <begin position="1"/>
        <end position="11"/>
    </location>
</feature>
<dbReference type="Gene3D" id="1.10.10.1100">
    <property type="entry name" value="BFD-like [2Fe-2S]-binding domain"/>
    <property type="match status" value="1"/>
</dbReference>
<feature type="transmembrane region" description="Helical" evidence="4">
    <location>
        <begin position="122"/>
        <end position="143"/>
    </location>
</feature>
<dbReference type="InterPro" id="IPR006222">
    <property type="entry name" value="GCVT_N"/>
</dbReference>
<keyword evidence="4" id="KW-0812">Transmembrane</keyword>
<evidence type="ECO:0000256" key="2">
    <source>
        <dbReference type="ARBA" id="ARBA00023002"/>
    </source>
</evidence>
<protein>
    <submittedName>
        <fullName evidence="9">Sarcosine oxidase subunit alpha family protein</fullName>
    </submittedName>
</protein>
<dbReference type="Pfam" id="PF01571">
    <property type="entry name" value="GCV_T"/>
    <property type="match status" value="1"/>
</dbReference>
<dbReference type="Pfam" id="PF08669">
    <property type="entry name" value="GCV_T_C"/>
    <property type="match status" value="1"/>
</dbReference>
<dbReference type="SUPFAM" id="SSF51905">
    <property type="entry name" value="FAD/NAD(P)-binding domain"/>
    <property type="match status" value="1"/>
</dbReference>
<dbReference type="InterPro" id="IPR006277">
    <property type="entry name" value="Sarcosine_oxidase_asu"/>
</dbReference>
<feature type="domain" description="SoxA A3" evidence="8">
    <location>
        <begin position="528"/>
        <end position="610"/>
    </location>
</feature>
<keyword evidence="2" id="KW-0560">Oxidoreductase</keyword>
<dbReference type="Pfam" id="PF17806">
    <property type="entry name" value="SO_alpha_A3"/>
    <property type="match status" value="1"/>
</dbReference>
<dbReference type="SUPFAM" id="SSF103025">
    <property type="entry name" value="Folate-binding domain"/>
    <property type="match status" value="1"/>
</dbReference>
<dbReference type="InterPro" id="IPR036188">
    <property type="entry name" value="FAD/NAD-bd_sf"/>
</dbReference>
<keyword evidence="4" id="KW-1133">Transmembrane helix</keyword>
<dbReference type="AlphaFoldDB" id="A0A7W4JTV7"/>
<dbReference type="InterPro" id="IPR029043">
    <property type="entry name" value="GcvT/YgfZ_C"/>
</dbReference>
<dbReference type="InterPro" id="IPR027266">
    <property type="entry name" value="TrmE/GcvT-like"/>
</dbReference>
<dbReference type="EMBL" id="JABEQF010000009">
    <property type="protein sequence ID" value="MBB2190818.1"/>
    <property type="molecule type" value="Genomic_DNA"/>
</dbReference>
<dbReference type="SUPFAM" id="SSF101790">
    <property type="entry name" value="Aminomethyltransferase beta-barrel domain"/>
    <property type="match status" value="1"/>
</dbReference>
<feature type="domain" description="GCVT N-terminal" evidence="5">
    <location>
        <begin position="626"/>
        <end position="898"/>
    </location>
</feature>
<dbReference type="Gene3D" id="3.10.20.440">
    <property type="entry name" value="2Fe-2S iron-sulphur cluster binding domain, sarcosine oxidase, alpha subunit, N-terminal domain"/>
    <property type="match status" value="1"/>
</dbReference>
<evidence type="ECO:0000259" key="8">
    <source>
        <dbReference type="Pfam" id="PF17806"/>
    </source>
</evidence>
<evidence type="ECO:0000256" key="4">
    <source>
        <dbReference type="SAM" id="Phobius"/>
    </source>
</evidence>
<feature type="domain" description="FAD/NAD(P)-binding" evidence="6">
    <location>
        <begin position="187"/>
        <end position="470"/>
    </location>
</feature>